<dbReference type="CDD" id="cd06558">
    <property type="entry name" value="crotonase-like"/>
    <property type="match status" value="1"/>
</dbReference>
<dbReference type="HAMAP" id="MF_01934">
    <property type="entry name" value="MenB"/>
    <property type="match status" value="1"/>
</dbReference>
<dbReference type="FunFam" id="3.90.226.10:FF:000003">
    <property type="entry name" value="1,4-dihydroxy-2-naphthoyl-CoA synthase"/>
    <property type="match status" value="1"/>
</dbReference>
<dbReference type="FunCoup" id="A0A2K3E365">
    <property type="interactions" value="577"/>
</dbReference>
<comment type="similarity">
    <text evidence="4">Belongs to the enoyl-CoA hydratase/isomerase family.</text>
</comment>
<dbReference type="Gramene" id="PNW87232">
    <property type="protein sequence ID" value="PNW87232"/>
    <property type="gene ID" value="CHLRE_02g114250v5"/>
</dbReference>
<sequence>MSAAQRRLQVLSNHLLASGEDASARASASRLAEPLWLERQATSGSASSSGARVTGAKQEPYSSADGKPNSYSRVHGAVSRAPAMWRRVASLGKEELTDVIYEKSEEGIAKITINRPDKRNAFRPQTIQELSWCFSDARDDPRVGVIVLTGAGELAFCSGGDQSVRGKGGYVGEDGIARLNVLDLQVQIRRLPKPVVAMVAGYAVGGGHILHMVCDLTIAADNAIFGQTGPKVGSFDAGYGSTHMARLVGQKKAREMWFLARLYDAREALDMGLVNTVVPLDQLETETLVWCREMLRNSPTALRVLKAALNAAEDGQAGIQELGGNATMLFYHSEEGNEGRQAYMEKRAPDFSKFKRLP</sequence>
<evidence type="ECO:0000256" key="3">
    <source>
        <dbReference type="ARBA" id="ARBA00066833"/>
    </source>
</evidence>
<dbReference type="SUPFAM" id="SSF52096">
    <property type="entry name" value="ClpP/crotonase"/>
    <property type="match status" value="1"/>
</dbReference>
<dbReference type="STRING" id="3055.A0A2K3E365"/>
<comment type="catalytic activity">
    <reaction evidence="1">
        <text>2-succinylbenzoyl-CoA + H(+) = 1,4-dihydroxy-2-naphthoyl-CoA + H2O</text>
        <dbReference type="Rhea" id="RHEA:26562"/>
        <dbReference type="ChEBI" id="CHEBI:15377"/>
        <dbReference type="ChEBI" id="CHEBI:15378"/>
        <dbReference type="ChEBI" id="CHEBI:57364"/>
        <dbReference type="ChEBI" id="CHEBI:58897"/>
        <dbReference type="EC" id="4.1.3.36"/>
    </reaction>
</comment>
<dbReference type="NCBIfam" id="TIGR01929">
    <property type="entry name" value="menB"/>
    <property type="match status" value="1"/>
</dbReference>
<dbReference type="Gene3D" id="3.90.226.10">
    <property type="entry name" value="2-enoyl-CoA Hydratase, Chain A, domain 1"/>
    <property type="match status" value="1"/>
</dbReference>
<dbReference type="RefSeq" id="XP_001699664.2">
    <property type="nucleotide sequence ID" value="XM_001699612.2"/>
</dbReference>
<evidence type="ECO:0000313" key="6">
    <source>
        <dbReference type="EMBL" id="PNW87232.1"/>
    </source>
</evidence>
<evidence type="ECO:0000256" key="5">
    <source>
        <dbReference type="SAM" id="MobiDB-lite"/>
    </source>
</evidence>
<dbReference type="InterPro" id="IPR014748">
    <property type="entry name" value="Enoyl-CoA_hydra_C"/>
</dbReference>
<dbReference type="GeneID" id="5725216"/>
<dbReference type="GO" id="GO:0009234">
    <property type="term" value="P:menaquinone biosynthetic process"/>
    <property type="evidence" value="ECO:0000318"/>
    <property type="project" value="GO_Central"/>
</dbReference>
<dbReference type="GO" id="GO:0008935">
    <property type="term" value="F:1,4-dihydroxy-2-naphthoyl-CoA synthase activity"/>
    <property type="evidence" value="ECO:0000318"/>
    <property type="project" value="GO_Central"/>
</dbReference>
<evidence type="ECO:0000256" key="2">
    <source>
        <dbReference type="ARBA" id="ARBA00023239"/>
    </source>
</evidence>
<dbReference type="InParanoid" id="A0A2K3E365"/>
<dbReference type="KEGG" id="cre:CHLRE_02g114250v5"/>
<dbReference type="OMA" id="FCDARED"/>
<accession>A0A2K3E365</accession>
<dbReference type="AlphaFoldDB" id="A0A2K3E365"/>
<dbReference type="Gene3D" id="1.10.12.10">
    <property type="entry name" value="Lyase 2-enoyl-coa Hydratase, Chain A, domain 2"/>
    <property type="match status" value="1"/>
</dbReference>
<dbReference type="EC" id="4.1.3.36" evidence="3"/>
<dbReference type="InterPro" id="IPR029045">
    <property type="entry name" value="ClpP/crotonase-like_dom_sf"/>
</dbReference>
<dbReference type="OrthoDB" id="2018133at2759"/>
<protein>
    <recommendedName>
        <fullName evidence="3">1,4-dihydroxy-2-naphthoyl-CoA synthase</fullName>
        <ecNumber evidence="3">4.1.3.36</ecNumber>
    </recommendedName>
</protein>
<keyword evidence="7" id="KW-1185">Reference proteome</keyword>
<evidence type="ECO:0000313" key="7">
    <source>
        <dbReference type="Proteomes" id="UP000006906"/>
    </source>
</evidence>
<dbReference type="PROSITE" id="PS00166">
    <property type="entry name" value="ENOYL_COA_HYDRATASE"/>
    <property type="match status" value="1"/>
</dbReference>
<dbReference type="ExpressionAtlas" id="A0A2K3E365">
    <property type="expression patterns" value="baseline and differential"/>
</dbReference>
<dbReference type="NCBIfam" id="NF005637">
    <property type="entry name" value="PRK07396.1"/>
    <property type="match status" value="1"/>
</dbReference>
<feature type="region of interest" description="Disordered" evidence="5">
    <location>
        <begin position="42"/>
        <end position="75"/>
    </location>
</feature>
<evidence type="ECO:0000256" key="4">
    <source>
        <dbReference type="RuleBase" id="RU003707"/>
    </source>
</evidence>
<keyword evidence="2" id="KW-0456">Lyase</keyword>
<reference evidence="6 7" key="1">
    <citation type="journal article" date="2007" name="Science">
        <title>The Chlamydomonas genome reveals the evolution of key animal and plant functions.</title>
        <authorList>
            <person name="Merchant S.S."/>
            <person name="Prochnik S.E."/>
            <person name="Vallon O."/>
            <person name="Harris E.H."/>
            <person name="Karpowicz S.J."/>
            <person name="Witman G.B."/>
            <person name="Terry A."/>
            <person name="Salamov A."/>
            <person name="Fritz-Laylin L.K."/>
            <person name="Marechal-Drouard L."/>
            <person name="Marshall W.F."/>
            <person name="Qu L.H."/>
            <person name="Nelson D.R."/>
            <person name="Sanderfoot A.A."/>
            <person name="Spalding M.H."/>
            <person name="Kapitonov V.V."/>
            <person name="Ren Q."/>
            <person name="Ferris P."/>
            <person name="Lindquist E."/>
            <person name="Shapiro H."/>
            <person name="Lucas S.M."/>
            <person name="Grimwood J."/>
            <person name="Schmutz J."/>
            <person name="Cardol P."/>
            <person name="Cerutti H."/>
            <person name="Chanfreau G."/>
            <person name="Chen C.L."/>
            <person name="Cognat V."/>
            <person name="Croft M.T."/>
            <person name="Dent R."/>
            <person name="Dutcher S."/>
            <person name="Fernandez E."/>
            <person name="Fukuzawa H."/>
            <person name="Gonzalez-Ballester D."/>
            <person name="Gonzalez-Halphen D."/>
            <person name="Hallmann A."/>
            <person name="Hanikenne M."/>
            <person name="Hippler M."/>
            <person name="Inwood W."/>
            <person name="Jabbari K."/>
            <person name="Kalanon M."/>
            <person name="Kuras R."/>
            <person name="Lefebvre P.A."/>
            <person name="Lemaire S.D."/>
            <person name="Lobanov A.V."/>
            <person name="Lohr M."/>
            <person name="Manuell A."/>
            <person name="Meier I."/>
            <person name="Mets L."/>
            <person name="Mittag M."/>
            <person name="Mittelmeier T."/>
            <person name="Moroney J.V."/>
            <person name="Moseley J."/>
            <person name="Napoli C."/>
            <person name="Nedelcu A.M."/>
            <person name="Niyogi K."/>
            <person name="Novoselov S.V."/>
            <person name="Paulsen I.T."/>
            <person name="Pazour G."/>
            <person name="Purton S."/>
            <person name="Ral J.P."/>
            <person name="Riano-Pachon D.M."/>
            <person name="Riekhof W."/>
            <person name="Rymarquis L."/>
            <person name="Schroda M."/>
            <person name="Stern D."/>
            <person name="Umen J."/>
            <person name="Willows R."/>
            <person name="Wilson N."/>
            <person name="Zimmer S.L."/>
            <person name="Allmer J."/>
            <person name="Balk J."/>
            <person name="Bisova K."/>
            <person name="Chen C.J."/>
            <person name="Elias M."/>
            <person name="Gendler K."/>
            <person name="Hauser C."/>
            <person name="Lamb M.R."/>
            <person name="Ledford H."/>
            <person name="Long J.C."/>
            <person name="Minagawa J."/>
            <person name="Page M.D."/>
            <person name="Pan J."/>
            <person name="Pootakham W."/>
            <person name="Roje S."/>
            <person name="Rose A."/>
            <person name="Stahlberg E."/>
            <person name="Terauchi A.M."/>
            <person name="Yang P."/>
            <person name="Ball S."/>
            <person name="Bowler C."/>
            <person name="Dieckmann C.L."/>
            <person name="Gladyshev V.N."/>
            <person name="Green P."/>
            <person name="Jorgensen R."/>
            <person name="Mayfield S."/>
            <person name="Mueller-Roeber B."/>
            <person name="Rajamani S."/>
            <person name="Sayre R.T."/>
            <person name="Brokstein P."/>
            <person name="Dubchak I."/>
            <person name="Goodstein D."/>
            <person name="Hornick L."/>
            <person name="Huang Y.W."/>
            <person name="Jhaveri J."/>
            <person name="Luo Y."/>
            <person name="Martinez D."/>
            <person name="Ngau W.C."/>
            <person name="Otillar B."/>
            <person name="Poliakov A."/>
            <person name="Porter A."/>
            <person name="Szajkowski L."/>
            <person name="Werner G."/>
            <person name="Zhou K."/>
            <person name="Grigoriev I.V."/>
            <person name="Rokhsar D.S."/>
            <person name="Grossman A.R."/>
        </authorList>
    </citation>
    <scope>NUCLEOTIDE SEQUENCE [LARGE SCALE GENOMIC DNA]</scope>
    <source>
        <strain evidence="7">CC-503</strain>
    </source>
</reference>
<dbReference type="InterPro" id="IPR018376">
    <property type="entry name" value="Enoyl-CoA_hyd/isom_CS"/>
</dbReference>
<dbReference type="PANTHER" id="PTHR43113:SF1">
    <property type="entry name" value="1,4-DIHYDROXY-2-NAPHTHOYL-COA SYNTHASE, PEROXISOMAL"/>
    <property type="match status" value="1"/>
</dbReference>
<dbReference type="EMBL" id="CM008963">
    <property type="protein sequence ID" value="PNW87232.1"/>
    <property type="molecule type" value="Genomic_DNA"/>
</dbReference>
<dbReference type="GO" id="GO:0005777">
    <property type="term" value="C:peroxisome"/>
    <property type="evidence" value="ECO:0000318"/>
    <property type="project" value="GO_Central"/>
</dbReference>
<dbReference type="InterPro" id="IPR010198">
    <property type="entry name" value="DHNA-CoA_synthase_MenB"/>
</dbReference>
<dbReference type="PaxDb" id="3055-EDP07360"/>
<dbReference type="InterPro" id="IPR001753">
    <property type="entry name" value="Enoyl-CoA_hydra/iso"/>
</dbReference>
<evidence type="ECO:0000256" key="1">
    <source>
        <dbReference type="ARBA" id="ARBA00000177"/>
    </source>
</evidence>
<dbReference type="Pfam" id="PF00378">
    <property type="entry name" value="ECH_1"/>
    <property type="match status" value="1"/>
</dbReference>
<name>A0A2K3E365_CHLRE</name>
<organism evidence="6 7">
    <name type="scientific">Chlamydomonas reinhardtii</name>
    <name type="common">Chlamydomonas smithii</name>
    <dbReference type="NCBI Taxonomy" id="3055"/>
    <lineage>
        <taxon>Eukaryota</taxon>
        <taxon>Viridiplantae</taxon>
        <taxon>Chlorophyta</taxon>
        <taxon>core chlorophytes</taxon>
        <taxon>Chlorophyceae</taxon>
        <taxon>CS clade</taxon>
        <taxon>Chlamydomonadales</taxon>
        <taxon>Chlamydomonadaceae</taxon>
        <taxon>Chlamydomonas</taxon>
    </lineage>
</organism>
<proteinExistence type="inferred from homology"/>
<dbReference type="Proteomes" id="UP000006906">
    <property type="component" value="Chromosome 2"/>
</dbReference>
<dbReference type="PANTHER" id="PTHR43113">
    <property type="entry name" value="NUCLEOSIDE-DIPHOSPHATE-SUGAR EPIMERASE"/>
    <property type="match status" value="1"/>
</dbReference>
<gene>
    <name evidence="6" type="ORF">CHLRE_02g114250v5</name>
</gene>